<comment type="caution">
    <text evidence="1">The sequence shown here is derived from an EMBL/GenBank/DDBJ whole genome shotgun (WGS) entry which is preliminary data.</text>
</comment>
<dbReference type="EMBL" id="CAVMJV010000117">
    <property type="protein sequence ID" value="CAK5104582.1"/>
    <property type="molecule type" value="Genomic_DNA"/>
</dbReference>
<sequence length="274" mass="31310">MWAGENIFIVPSTLLVGWREHLCCSLHTICAERTSLLFPSHYLWVGKISIAPSTLLVGWREHLCCSLQPTYRLEGKSDLLPSYYLWAVRPKFFCFNKRFFRNLPKMINLLPLLLIISIISFSSASPRLQGPPPQGKGGKDDKFGVHHQPPSFYGGGKRLPYPAPGPPLDFVLEASEKAREGYFKMLAESEDKPKKAIKEAIVKWAEANDLKKIYEESTSEHYKKRKAFHDVVVENLAGKALEAFKKIWVGFYFGGTVCDNLKYFPLVDNMKYFR</sequence>
<evidence type="ECO:0000313" key="2">
    <source>
        <dbReference type="Proteomes" id="UP001497535"/>
    </source>
</evidence>
<gene>
    <name evidence="1" type="ORF">MENTE1834_LOCUS43033</name>
</gene>
<dbReference type="Proteomes" id="UP001497535">
    <property type="component" value="Unassembled WGS sequence"/>
</dbReference>
<keyword evidence="2" id="KW-1185">Reference proteome</keyword>
<evidence type="ECO:0000313" key="1">
    <source>
        <dbReference type="EMBL" id="CAK5104582.1"/>
    </source>
</evidence>
<name>A0ACB1AT38_MELEN</name>
<reference evidence="1" key="1">
    <citation type="submission" date="2023-11" db="EMBL/GenBank/DDBJ databases">
        <authorList>
            <person name="Poullet M."/>
        </authorList>
    </citation>
    <scope>NUCLEOTIDE SEQUENCE</scope>
    <source>
        <strain evidence="1">E1834</strain>
    </source>
</reference>
<organism evidence="1 2">
    <name type="scientific">Meloidogyne enterolobii</name>
    <name type="common">Root-knot nematode worm</name>
    <name type="synonym">Meloidogyne mayaguensis</name>
    <dbReference type="NCBI Taxonomy" id="390850"/>
    <lineage>
        <taxon>Eukaryota</taxon>
        <taxon>Metazoa</taxon>
        <taxon>Ecdysozoa</taxon>
        <taxon>Nematoda</taxon>
        <taxon>Chromadorea</taxon>
        <taxon>Rhabditida</taxon>
        <taxon>Tylenchina</taxon>
        <taxon>Tylenchomorpha</taxon>
        <taxon>Tylenchoidea</taxon>
        <taxon>Meloidogynidae</taxon>
        <taxon>Meloidogyninae</taxon>
        <taxon>Meloidogyne</taxon>
    </lineage>
</organism>
<protein>
    <submittedName>
        <fullName evidence="1">Uncharacterized protein</fullName>
    </submittedName>
</protein>
<proteinExistence type="predicted"/>
<accession>A0ACB1AT38</accession>